<keyword evidence="3" id="KW-1185">Reference proteome</keyword>
<organism evidence="2 3">
    <name type="scientific">Eumeta variegata</name>
    <name type="common">Bagworm moth</name>
    <name type="synonym">Eumeta japonica</name>
    <dbReference type="NCBI Taxonomy" id="151549"/>
    <lineage>
        <taxon>Eukaryota</taxon>
        <taxon>Metazoa</taxon>
        <taxon>Ecdysozoa</taxon>
        <taxon>Arthropoda</taxon>
        <taxon>Hexapoda</taxon>
        <taxon>Insecta</taxon>
        <taxon>Pterygota</taxon>
        <taxon>Neoptera</taxon>
        <taxon>Endopterygota</taxon>
        <taxon>Lepidoptera</taxon>
        <taxon>Glossata</taxon>
        <taxon>Ditrysia</taxon>
        <taxon>Tineoidea</taxon>
        <taxon>Psychidae</taxon>
        <taxon>Oiketicinae</taxon>
        <taxon>Eumeta</taxon>
    </lineage>
</organism>
<feature type="coiled-coil region" evidence="1">
    <location>
        <begin position="18"/>
        <end position="115"/>
    </location>
</feature>
<evidence type="ECO:0000256" key="1">
    <source>
        <dbReference type="SAM" id="Coils"/>
    </source>
</evidence>
<gene>
    <name evidence="2" type="ORF">EVAR_101570_1</name>
</gene>
<dbReference type="EMBL" id="BGZK01003799">
    <property type="protein sequence ID" value="GBP04640.1"/>
    <property type="molecule type" value="Genomic_DNA"/>
</dbReference>
<comment type="caution">
    <text evidence="2">The sequence shown here is derived from an EMBL/GenBank/DDBJ whole genome shotgun (WGS) entry which is preliminary data.</text>
</comment>
<keyword evidence="1" id="KW-0175">Coiled coil</keyword>
<dbReference type="Proteomes" id="UP000299102">
    <property type="component" value="Unassembled WGS sequence"/>
</dbReference>
<evidence type="ECO:0000313" key="3">
    <source>
        <dbReference type="Proteomes" id="UP000299102"/>
    </source>
</evidence>
<proteinExistence type="predicted"/>
<dbReference type="AlphaFoldDB" id="A0A4C1STW0"/>
<evidence type="ECO:0000313" key="2">
    <source>
        <dbReference type="EMBL" id="GBP04640.1"/>
    </source>
</evidence>
<sequence length="140" mass="16289">MFAQLQEQLGTKMFTTRIENELQALHRCEVEKDACEERAKSLNERLQALEISEQKLRVQLTQTESLSAGRLQAAAERENELSERLKQLTKEIDKLRALKESNERELKEKLNLSNDEVAVLRTSRRSLKRVVSIHRATLHH</sequence>
<dbReference type="OrthoDB" id="10038993at2759"/>
<accession>A0A4C1STW0</accession>
<protein>
    <submittedName>
        <fullName evidence="2">Uncharacterized protein</fullName>
    </submittedName>
</protein>
<name>A0A4C1STW0_EUMVA</name>
<reference evidence="2 3" key="1">
    <citation type="journal article" date="2019" name="Commun. Biol.">
        <title>The bagworm genome reveals a unique fibroin gene that provides high tensile strength.</title>
        <authorList>
            <person name="Kono N."/>
            <person name="Nakamura H."/>
            <person name="Ohtoshi R."/>
            <person name="Tomita M."/>
            <person name="Numata K."/>
            <person name="Arakawa K."/>
        </authorList>
    </citation>
    <scope>NUCLEOTIDE SEQUENCE [LARGE SCALE GENOMIC DNA]</scope>
</reference>